<dbReference type="Proteomes" id="UP000050794">
    <property type="component" value="Unassembled WGS sequence"/>
</dbReference>
<evidence type="ECO:0000313" key="1">
    <source>
        <dbReference type="Proteomes" id="UP000050794"/>
    </source>
</evidence>
<dbReference type="WBParaSite" id="TCNE_0001912801-mRNA-1">
    <property type="protein sequence ID" value="TCNE_0001912801-mRNA-1"/>
    <property type="gene ID" value="TCNE_0001912801"/>
</dbReference>
<evidence type="ECO:0000313" key="2">
    <source>
        <dbReference type="WBParaSite" id="TCNE_0001912801-mRNA-1"/>
    </source>
</evidence>
<accession>A0A183VEF4</accession>
<protein>
    <submittedName>
        <fullName evidence="2">C-type lectin domain-containing protein</fullName>
    </submittedName>
</protein>
<organism evidence="1 2">
    <name type="scientific">Toxocara canis</name>
    <name type="common">Canine roundworm</name>
    <dbReference type="NCBI Taxonomy" id="6265"/>
    <lineage>
        <taxon>Eukaryota</taxon>
        <taxon>Metazoa</taxon>
        <taxon>Ecdysozoa</taxon>
        <taxon>Nematoda</taxon>
        <taxon>Chromadorea</taxon>
        <taxon>Rhabditida</taxon>
        <taxon>Spirurina</taxon>
        <taxon>Ascaridomorpha</taxon>
        <taxon>Ascaridoidea</taxon>
        <taxon>Toxocaridae</taxon>
        <taxon>Toxocara</taxon>
    </lineage>
</organism>
<sequence length="114" mass="12519">LRQFNTGFWFQPDGASKWDDGTAYNSDVWPGFPESMPELTGYSCVNLDPETGKPVMGDCALLYDVVVCEQRCVGVASGSHACVKCRPTFEQMKQVLNGLAPTVPPDLDYLGFFS</sequence>
<proteinExistence type="predicted"/>
<dbReference type="AlphaFoldDB" id="A0A183VEF4"/>
<keyword evidence="1" id="KW-1185">Reference proteome</keyword>
<reference evidence="2" key="1">
    <citation type="submission" date="2016-06" db="UniProtKB">
        <authorList>
            <consortium name="WormBaseParasite"/>
        </authorList>
    </citation>
    <scope>IDENTIFICATION</scope>
</reference>
<name>A0A183VEF4_TOXCA</name>